<evidence type="ECO:0000313" key="1">
    <source>
        <dbReference type="EMBL" id="USS44475.1"/>
    </source>
</evidence>
<organism evidence="1 2">
    <name type="scientific">Burkholderia glumae</name>
    <name type="common">Pseudomonas glumae</name>
    <dbReference type="NCBI Taxonomy" id="337"/>
    <lineage>
        <taxon>Bacteria</taxon>
        <taxon>Pseudomonadati</taxon>
        <taxon>Pseudomonadota</taxon>
        <taxon>Betaproteobacteria</taxon>
        <taxon>Burkholderiales</taxon>
        <taxon>Burkholderiaceae</taxon>
        <taxon>Burkholderia</taxon>
    </lineage>
</organism>
<dbReference type="Proteomes" id="UP001056386">
    <property type="component" value="Plasmid unnamed3"/>
</dbReference>
<accession>A0ABY5BBU3</accession>
<keyword evidence="1" id="KW-0614">Plasmid</keyword>
<sequence>MKPDPSSDEALTRRDAAKAIYRAAIDVRASDAEGDGWWSGVANELADVVVAPFIGSAAAVIDWWHQEWSSVNDSARVAAARIRSAAHRRPVARRSLLVDTRIHEA</sequence>
<reference evidence="1" key="1">
    <citation type="submission" date="2022-06" db="EMBL/GenBank/DDBJ databases">
        <title>Draft genome sequence of Burkholderia glumae strain GR20004 isolated from rice panicle showing bacterial panicle blight.</title>
        <authorList>
            <person name="Choi S.Y."/>
            <person name="Lee Y.H."/>
        </authorList>
    </citation>
    <scope>NUCLEOTIDE SEQUENCE</scope>
    <source>
        <strain evidence="1">GR20004</strain>
        <plasmid evidence="1">unnamed3</plasmid>
    </source>
</reference>
<name>A0ABY5BBU3_BURGL</name>
<keyword evidence="2" id="KW-1185">Reference proteome</keyword>
<geneLocation type="plasmid" evidence="1 2">
    <name>unnamed3</name>
</geneLocation>
<protein>
    <submittedName>
        <fullName evidence="1">Uncharacterized protein</fullName>
    </submittedName>
</protein>
<evidence type="ECO:0000313" key="2">
    <source>
        <dbReference type="Proteomes" id="UP001056386"/>
    </source>
</evidence>
<dbReference type="EMBL" id="CP099586">
    <property type="protein sequence ID" value="USS44475.1"/>
    <property type="molecule type" value="Genomic_DNA"/>
</dbReference>
<dbReference type="RefSeq" id="WP_050811486.1">
    <property type="nucleotide sequence ID" value="NZ_CP033640.1"/>
</dbReference>
<proteinExistence type="predicted"/>
<gene>
    <name evidence="1" type="ORF">NFI99_13955</name>
</gene>